<dbReference type="Gene3D" id="3.40.250.10">
    <property type="entry name" value="Rhodanese-like domain"/>
    <property type="match status" value="1"/>
</dbReference>
<dbReference type="AlphaFoldDB" id="A0A5C6M1F8"/>
<keyword evidence="2" id="KW-0808">Transferase</keyword>
<feature type="non-terminal residue" evidence="2">
    <location>
        <position position="192"/>
    </location>
</feature>
<proteinExistence type="predicted"/>
<dbReference type="InterPro" id="IPR036873">
    <property type="entry name" value="Rhodanese-like_dom_sf"/>
</dbReference>
<dbReference type="EMBL" id="SRHE01000982">
    <property type="protein sequence ID" value="TWW07852.1"/>
    <property type="molecule type" value="Genomic_DNA"/>
</dbReference>
<dbReference type="SUPFAM" id="SSF52821">
    <property type="entry name" value="Rhodanese/Cell cycle control phosphatase"/>
    <property type="match status" value="1"/>
</dbReference>
<dbReference type="GO" id="GO:0016740">
    <property type="term" value="F:transferase activity"/>
    <property type="evidence" value="ECO:0007669"/>
    <property type="project" value="UniProtKB-KW"/>
</dbReference>
<dbReference type="PANTHER" id="PTHR45431:SF3">
    <property type="entry name" value="RHODANESE-LIKE DOMAIN-CONTAINING PROTEIN 15, CHLOROPLASTIC"/>
    <property type="match status" value="1"/>
</dbReference>
<evidence type="ECO:0000259" key="1">
    <source>
        <dbReference type="PROSITE" id="PS50206"/>
    </source>
</evidence>
<name>A0A5C6M1F8_9PLAN</name>
<evidence type="ECO:0000313" key="2">
    <source>
        <dbReference type="EMBL" id="TWW07852.1"/>
    </source>
</evidence>
<reference evidence="2 3" key="1">
    <citation type="submission" date="2019-08" db="EMBL/GenBank/DDBJ databases">
        <title>100 year-old enigma solved: identification of Planctomyces bekefii, the type genus and species of the phylum Planctomycetes.</title>
        <authorList>
            <person name="Svetlana D.N."/>
            <person name="Overmann J."/>
        </authorList>
    </citation>
    <scope>NUCLEOTIDE SEQUENCE [LARGE SCALE GENOMIC DNA]</scope>
    <source>
        <strain evidence="2">Phe10_nw2017</strain>
    </source>
</reference>
<organism evidence="2 3">
    <name type="scientific">Planctomyces bekefii</name>
    <dbReference type="NCBI Taxonomy" id="1653850"/>
    <lineage>
        <taxon>Bacteria</taxon>
        <taxon>Pseudomonadati</taxon>
        <taxon>Planctomycetota</taxon>
        <taxon>Planctomycetia</taxon>
        <taxon>Planctomycetales</taxon>
        <taxon>Planctomycetaceae</taxon>
        <taxon>Planctomyces</taxon>
    </lineage>
</organism>
<dbReference type="SMART" id="SM00450">
    <property type="entry name" value="RHOD"/>
    <property type="match status" value="1"/>
</dbReference>
<dbReference type="Gene3D" id="6.10.140.1340">
    <property type="match status" value="1"/>
</dbReference>
<dbReference type="PANTHER" id="PTHR45431">
    <property type="entry name" value="RHODANESE-LIKE DOMAIN-CONTAINING PROTEIN 15, CHLOROPLASTIC"/>
    <property type="match status" value="1"/>
</dbReference>
<evidence type="ECO:0000313" key="3">
    <source>
        <dbReference type="Proteomes" id="UP000321083"/>
    </source>
</evidence>
<comment type="caution">
    <text evidence="2">The sequence shown here is derived from an EMBL/GenBank/DDBJ whole genome shotgun (WGS) entry which is preliminary data.</text>
</comment>
<dbReference type="CDD" id="cd00158">
    <property type="entry name" value="RHOD"/>
    <property type="match status" value="1"/>
</dbReference>
<feature type="domain" description="Rhodanese" evidence="1">
    <location>
        <begin position="15"/>
        <end position="107"/>
    </location>
</feature>
<gene>
    <name evidence="2" type="ORF">E3A20_30200</name>
</gene>
<dbReference type="InterPro" id="IPR001763">
    <property type="entry name" value="Rhodanese-like_dom"/>
</dbReference>
<dbReference type="Pfam" id="PF00581">
    <property type="entry name" value="Rhodanese"/>
    <property type="match status" value="1"/>
</dbReference>
<dbReference type="Proteomes" id="UP000321083">
    <property type="component" value="Unassembled WGS sequence"/>
</dbReference>
<keyword evidence="3" id="KW-1185">Reference proteome</keyword>
<accession>A0A5C6M1F8</accession>
<dbReference type="InterPro" id="IPR052367">
    <property type="entry name" value="Thiosulfate_ST/Rhodanese-like"/>
</dbReference>
<sequence>MPVRITVEQFAPISRQGGFDLIDVRSPDEFYELHAVGALMMPLDGLNPKAIMESRGERAGEPLYIICRSGNRSTIACGLFEKAGFTNVVSIDGGTQAWQAAGLPVNRGLRRPISIDRQIRLATGLVTCGGTLASVWQPWCLLLPGLTGAAMAWAAWKYSRFLVRIFARLPWNAGRAGQLPTGCGGCSTTSCH</sequence>
<dbReference type="PROSITE" id="PS50206">
    <property type="entry name" value="RHODANESE_3"/>
    <property type="match status" value="1"/>
</dbReference>
<reference evidence="2 3" key="2">
    <citation type="submission" date="2019-08" db="EMBL/GenBank/DDBJ databases">
        <authorList>
            <person name="Henke P."/>
        </authorList>
    </citation>
    <scope>NUCLEOTIDE SEQUENCE [LARGE SCALE GENOMIC DNA]</scope>
    <source>
        <strain evidence="2">Phe10_nw2017</strain>
    </source>
</reference>
<protein>
    <submittedName>
        <fullName evidence="2">Sulfurtransferase</fullName>
    </submittedName>
</protein>